<dbReference type="InterPro" id="IPR036291">
    <property type="entry name" value="NAD(P)-bd_dom_sf"/>
</dbReference>
<dbReference type="InterPro" id="IPR020843">
    <property type="entry name" value="ER"/>
</dbReference>
<dbReference type="SUPFAM" id="SSF51735">
    <property type="entry name" value="NAD(P)-binding Rossmann-fold domains"/>
    <property type="match status" value="1"/>
</dbReference>
<gene>
    <name evidence="8" type="ORF">B0T15DRAFT_219914</name>
</gene>
<evidence type="ECO:0000313" key="8">
    <source>
        <dbReference type="EMBL" id="KAK3306174.1"/>
    </source>
</evidence>
<name>A0AAJ0GU89_9PEZI</name>
<dbReference type="Proteomes" id="UP001273166">
    <property type="component" value="Unassembled WGS sequence"/>
</dbReference>
<dbReference type="FunFam" id="3.40.50.720:FF:000003">
    <property type="entry name" value="S-(hydroxymethyl)glutathione dehydrogenase"/>
    <property type="match status" value="1"/>
</dbReference>
<protein>
    <submittedName>
        <fullName evidence="8">Chaperonin 10-like protein</fullName>
    </submittedName>
</protein>
<dbReference type="RefSeq" id="XP_062721954.1">
    <property type="nucleotide sequence ID" value="XM_062862801.1"/>
</dbReference>
<evidence type="ECO:0000256" key="6">
    <source>
        <dbReference type="RuleBase" id="RU361277"/>
    </source>
</evidence>
<dbReference type="AlphaFoldDB" id="A0AAJ0GU89"/>
<dbReference type="InterPro" id="IPR002328">
    <property type="entry name" value="ADH_Zn_CS"/>
</dbReference>
<evidence type="ECO:0000256" key="5">
    <source>
        <dbReference type="ARBA" id="ARBA00023002"/>
    </source>
</evidence>
<accession>A0AAJ0GU89</accession>
<keyword evidence="4 6" id="KW-0862">Zinc</keyword>
<dbReference type="PANTHER" id="PTHR43350">
    <property type="entry name" value="NAD-DEPENDENT ALCOHOL DEHYDROGENASE"/>
    <property type="match status" value="1"/>
</dbReference>
<comment type="caution">
    <text evidence="8">The sequence shown here is derived from an EMBL/GenBank/DDBJ whole genome shotgun (WGS) entry which is preliminary data.</text>
</comment>
<keyword evidence="3 6" id="KW-0479">Metal-binding</keyword>
<organism evidence="8 9">
    <name type="scientific">Chaetomium strumarium</name>
    <dbReference type="NCBI Taxonomy" id="1170767"/>
    <lineage>
        <taxon>Eukaryota</taxon>
        <taxon>Fungi</taxon>
        <taxon>Dikarya</taxon>
        <taxon>Ascomycota</taxon>
        <taxon>Pezizomycotina</taxon>
        <taxon>Sordariomycetes</taxon>
        <taxon>Sordariomycetidae</taxon>
        <taxon>Sordariales</taxon>
        <taxon>Chaetomiaceae</taxon>
        <taxon>Chaetomium</taxon>
    </lineage>
</organism>
<dbReference type="PROSITE" id="PS00059">
    <property type="entry name" value="ADH_ZINC"/>
    <property type="match status" value="1"/>
</dbReference>
<evidence type="ECO:0000256" key="3">
    <source>
        <dbReference type="ARBA" id="ARBA00022723"/>
    </source>
</evidence>
<dbReference type="Gene3D" id="3.90.180.10">
    <property type="entry name" value="Medium-chain alcohol dehydrogenases, catalytic domain"/>
    <property type="match status" value="1"/>
</dbReference>
<dbReference type="Pfam" id="PF00107">
    <property type="entry name" value="ADH_zinc_N"/>
    <property type="match status" value="1"/>
</dbReference>
<dbReference type="EMBL" id="JAUDZG010000004">
    <property type="protein sequence ID" value="KAK3306174.1"/>
    <property type="molecule type" value="Genomic_DNA"/>
</dbReference>
<dbReference type="Gene3D" id="3.40.50.720">
    <property type="entry name" value="NAD(P)-binding Rossmann-like Domain"/>
    <property type="match status" value="1"/>
</dbReference>
<comment type="similarity">
    <text evidence="2 6">Belongs to the zinc-containing alcohol dehydrogenase family.</text>
</comment>
<dbReference type="PANTHER" id="PTHR43350:SF20">
    <property type="entry name" value="ENOYL REDUCTASE (ER) DOMAIN-CONTAINING PROTEIN"/>
    <property type="match status" value="1"/>
</dbReference>
<dbReference type="InterPro" id="IPR013149">
    <property type="entry name" value="ADH-like_C"/>
</dbReference>
<evidence type="ECO:0000256" key="1">
    <source>
        <dbReference type="ARBA" id="ARBA00001947"/>
    </source>
</evidence>
<evidence type="ECO:0000256" key="4">
    <source>
        <dbReference type="ARBA" id="ARBA00022833"/>
    </source>
</evidence>
<keyword evidence="5" id="KW-0560">Oxidoreductase</keyword>
<feature type="domain" description="Enoyl reductase (ER)" evidence="7">
    <location>
        <begin position="16"/>
        <end position="379"/>
    </location>
</feature>
<comment type="cofactor">
    <cofactor evidence="1 6">
        <name>Zn(2+)</name>
        <dbReference type="ChEBI" id="CHEBI:29105"/>
    </cofactor>
</comment>
<sequence length="381" mass="40222">MQLPLKTEALVVNKPGGEFEMTPIVIQDLRPDELLVEMRYSGVCHTDFYLQEGSLGALLEFPAIAGHEGAGIIRAIGSQVTDKSLQVGDPVLLSFTACGECGHCVKDRNFSRCSAFPALNLTATPRPDRSSPAKLLLDGQPVRSQFFGQSSFSRFSAVRENCVVKCPYPDDMALYAPMGCGYQTGAGTILNVLKPKPDQTVAVFGAGSVGFAAIMAAASIPVKQIIAIDIVEQKLALAKELGATQTINSSKLQGGGVVAAIKSVTGGQGVDFAVDTTGVAAVIEKMLMCLSFGGTAASVGAPPREANINVNPGAFFAGMNKWVTVSEGDSHPPEFIPQLIDLHRQGKFPVDRISKVYPVAGLKKAVSDMHAGTVIKPIIEF</sequence>
<dbReference type="InterPro" id="IPR011032">
    <property type="entry name" value="GroES-like_sf"/>
</dbReference>
<proteinExistence type="inferred from homology"/>
<reference evidence="8" key="1">
    <citation type="journal article" date="2023" name="Mol. Phylogenet. Evol.">
        <title>Genome-scale phylogeny and comparative genomics of the fungal order Sordariales.</title>
        <authorList>
            <person name="Hensen N."/>
            <person name="Bonometti L."/>
            <person name="Westerberg I."/>
            <person name="Brannstrom I.O."/>
            <person name="Guillou S."/>
            <person name="Cros-Aarteil S."/>
            <person name="Calhoun S."/>
            <person name="Haridas S."/>
            <person name="Kuo A."/>
            <person name="Mondo S."/>
            <person name="Pangilinan J."/>
            <person name="Riley R."/>
            <person name="LaButti K."/>
            <person name="Andreopoulos B."/>
            <person name="Lipzen A."/>
            <person name="Chen C."/>
            <person name="Yan M."/>
            <person name="Daum C."/>
            <person name="Ng V."/>
            <person name="Clum A."/>
            <person name="Steindorff A."/>
            <person name="Ohm R.A."/>
            <person name="Martin F."/>
            <person name="Silar P."/>
            <person name="Natvig D.O."/>
            <person name="Lalanne C."/>
            <person name="Gautier V."/>
            <person name="Ament-Velasquez S.L."/>
            <person name="Kruys A."/>
            <person name="Hutchinson M.I."/>
            <person name="Powell A.J."/>
            <person name="Barry K."/>
            <person name="Miller A.N."/>
            <person name="Grigoriev I.V."/>
            <person name="Debuchy R."/>
            <person name="Gladieux P."/>
            <person name="Hiltunen Thoren M."/>
            <person name="Johannesson H."/>
        </authorList>
    </citation>
    <scope>NUCLEOTIDE SEQUENCE</scope>
    <source>
        <strain evidence="8">CBS 333.67</strain>
    </source>
</reference>
<dbReference type="InterPro" id="IPR013154">
    <property type="entry name" value="ADH-like_N"/>
</dbReference>
<dbReference type="CDD" id="cd08278">
    <property type="entry name" value="benzyl_alcohol_DH"/>
    <property type="match status" value="1"/>
</dbReference>
<dbReference type="SMART" id="SM00829">
    <property type="entry name" value="PKS_ER"/>
    <property type="match status" value="1"/>
</dbReference>
<dbReference type="GeneID" id="87881630"/>
<evidence type="ECO:0000256" key="2">
    <source>
        <dbReference type="ARBA" id="ARBA00008072"/>
    </source>
</evidence>
<evidence type="ECO:0000259" key="7">
    <source>
        <dbReference type="SMART" id="SM00829"/>
    </source>
</evidence>
<dbReference type="Pfam" id="PF08240">
    <property type="entry name" value="ADH_N"/>
    <property type="match status" value="1"/>
</dbReference>
<reference evidence="8" key="2">
    <citation type="submission" date="2023-06" db="EMBL/GenBank/DDBJ databases">
        <authorList>
            <consortium name="Lawrence Berkeley National Laboratory"/>
            <person name="Mondo S.J."/>
            <person name="Hensen N."/>
            <person name="Bonometti L."/>
            <person name="Westerberg I."/>
            <person name="Brannstrom I.O."/>
            <person name="Guillou S."/>
            <person name="Cros-Aarteil S."/>
            <person name="Calhoun S."/>
            <person name="Haridas S."/>
            <person name="Kuo A."/>
            <person name="Pangilinan J."/>
            <person name="Riley R."/>
            <person name="Labutti K."/>
            <person name="Andreopoulos B."/>
            <person name="Lipzen A."/>
            <person name="Chen C."/>
            <person name="Yanf M."/>
            <person name="Daum C."/>
            <person name="Ng V."/>
            <person name="Clum A."/>
            <person name="Steindorff A."/>
            <person name="Ohm R."/>
            <person name="Martin F."/>
            <person name="Silar P."/>
            <person name="Natvig D."/>
            <person name="Lalanne C."/>
            <person name="Gautier V."/>
            <person name="Ament-Velasquez S.L."/>
            <person name="Kruys A."/>
            <person name="Hutchinson M.I."/>
            <person name="Powell A.J."/>
            <person name="Barry K."/>
            <person name="Miller A.N."/>
            <person name="Grigoriev I.V."/>
            <person name="Debuchy R."/>
            <person name="Gladieux P."/>
            <person name="Thoren M.H."/>
            <person name="Johannesson H."/>
        </authorList>
    </citation>
    <scope>NUCLEOTIDE SEQUENCE</scope>
    <source>
        <strain evidence="8">CBS 333.67</strain>
    </source>
</reference>
<dbReference type="GO" id="GO:0008270">
    <property type="term" value="F:zinc ion binding"/>
    <property type="evidence" value="ECO:0007669"/>
    <property type="project" value="InterPro"/>
</dbReference>
<evidence type="ECO:0000313" key="9">
    <source>
        <dbReference type="Proteomes" id="UP001273166"/>
    </source>
</evidence>
<dbReference type="SUPFAM" id="SSF50129">
    <property type="entry name" value="GroES-like"/>
    <property type="match status" value="1"/>
</dbReference>
<dbReference type="GO" id="GO:0016491">
    <property type="term" value="F:oxidoreductase activity"/>
    <property type="evidence" value="ECO:0007669"/>
    <property type="project" value="UniProtKB-KW"/>
</dbReference>
<keyword evidence="9" id="KW-1185">Reference proteome</keyword>